<dbReference type="EMBL" id="CP002869">
    <property type="protein sequence ID" value="AEI43726.1"/>
    <property type="molecule type" value="Genomic_DNA"/>
</dbReference>
<reference evidence="2" key="1">
    <citation type="submission" date="2011-06" db="EMBL/GenBank/DDBJ databases">
        <title>Complete genome sequence of Paenibacillus mucilaginosus KNP414.</title>
        <authorList>
            <person name="Wang J."/>
            <person name="Hu S."/>
            <person name="Hu X."/>
            <person name="Zhang B."/>
            <person name="Dong D."/>
            <person name="Zhang S."/>
            <person name="Zhao K."/>
            <person name="Wu D."/>
        </authorList>
    </citation>
    <scope>NUCLEOTIDE SEQUENCE [LARGE SCALE GENOMIC DNA]</scope>
    <source>
        <strain evidence="2">KNP414</strain>
    </source>
</reference>
<reference evidence="1 2" key="2">
    <citation type="journal article" date="2013" name="Genome Announc.">
        <title>Genome Sequence of Growth-Improving Paenibacillus mucilaginosus Strain KNP414.</title>
        <authorList>
            <person name="Lu J.J."/>
            <person name="Wang J.F."/>
            <person name="Hu X.F."/>
        </authorList>
    </citation>
    <scope>NUCLEOTIDE SEQUENCE [LARGE SCALE GENOMIC DNA]</scope>
    <source>
        <strain evidence="1 2">KNP414</strain>
    </source>
</reference>
<dbReference type="RefSeq" id="WP_013918879.1">
    <property type="nucleotide sequence ID" value="NC_015690.1"/>
</dbReference>
<organism evidence="1 2">
    <name type="scientific">Paenibacillus mucilaginosus (strain KNP414)</name>
    <dbReference type="NCBI Taxonomy" id="1036673"/>
    <lineage>
        <taxon>Bacteria</taxon>
        <taxon>Bacillati</taxon>
        <taxon>Bacillota</taxon>
        <taxon>Bacilli</taxon>
        <taxon>Bacillales</taxon>
        <taxon>Paenibacillaceae</taxon>
        <taxon>Paenibacillus</taxon>
    </lineage>
</organism>
<name>F8FBW5_PAEMK</name>
<dbReference type="AlphaFoldDB" id="F8FBW5"/>
<evidence type="ECO:0000313" key="2">
    <source>
        <dbReference type="Proteomes" id="UP000006620"/>
    </source>
</evidence>
<evidence type="ECO:0000313" key="1">
    <source>
        <dbReference type="EMBL" id="AEI43726.1"/>
    </source>
</evidence>
<dbReference type="KEGG" id="pms:KNP414_05202"/>
<dbReference type="HOGENOM" id="CLU_2718521_0_0_9"/>
<dbReference type="Proteomes" id="UP000006620">
    <property type="component" value="Chromosome"/>
</dbReference>
<gene>
    <name evidence="1" type="ordered locus">KNP414_05202</name>
</gene>
<protein>
    <submittedName>
        <fullName evidence="1">Uncharacterized protein</fullName>
    </submittedName>
</protein>
<sequence>MRPLVNDIELCTALVYQTEILVFAGREWVHRGKILAFTEHSVQIGERRFDRADCSFWMPQETEEEEVIAVCG</sequence>
<dbReference type="PATRIC" id="fig|1036673.3.peg.4814"/>
<accession>F8FBW5</accession>
<proteinExistence type="predicted"/>